<gene>
    <name evidence="1" type="ORF">B5M06_15400</name>
</gene>
<protein>
    <submittedName>
        <fullName evidence="1">Uncharacterized protein</fullName>
    </submittedName>
</protein>
<accession>A0A1V0BHN6</accession>
<reference evidence="1 2" key="1">
    <citation type="submission" date="2017-03" db="EMBL/GenBank/DDBJ databases">
        <title>Rapid Whole Genome Sequencing of Comamonas kerstersii Causing Continuous ambulatory Peritoneal Dialysis-Associated Peritonitis.</title>
        <authorList>
            <person name="Zheng B."/>
        </authorList>
    </citation>
    <scope>NUCLEOTIDE SEQUENCE [LARGE SCALE GENOMIC DNA]</scope>
    <source>
        <strain evidence="1 2">8943</strain>
    </source>
</reference>
<accession>A0A1V3TN63</accession>
<dbReference type="KEGG" id="cke:B5M06_15400"/>
<dbReference type="AlphaFoldDB" id="A0A1V3TN63"/>
<evidence type="ECO:0000313" key="1">
    <source>
        <dbReference type="EMBL" id="AQZ99427.1"/>
    </source>
</evidence>
<proteinExistence type="predicted"/>
<evidence type="ECO:0000313" key="2">
    <source>
        <dbReference type="Proteomes" id="UP000242792"/>
    </source>
</evidence>
<organism evidence="1 2">
    <name type="scientific">Comamonas kerstersii</name>
    <dbReference type="NCBI Taxonomy" id="225992"/>
    <lineage>
        <taxon>Bacteria</taxon>
        <taxon>Pseudomonadati</taxon>
        <taxon>Pseudomonadota</taxon>
        <taxon>Betaproteobacteria</taxon>
        <taxon>Burkholderiales</taxon>
        <taxon>Comamonadaceae</taxon>
        <taxon>Comamonas</taxon>
    </lineage>
</organism>
<dbReference type="EMBL" id="CP020121">
    <property type="protein sequence ID" value="AQZ99427.1"/>
    <property type="molecule type" value="Genomic_DNA"/>
</dbReference>
<dbReference type="Proteomes" id="UP000242792">
    <property type="component" value="Chromosome"/>
</dbReference>
<name>A0A1V3TN63_9BURK</name>
<sequence length="67" mass="7515">MLPVESGEQPELKGLDLDDCSHIAEPHGPRRMLRECQWQAIELLDENGSQDEGIQTKALKLLSLDLC</sequence>